<dbReference type="EMBL" id="JAKGSG010000047">
    <property type="protein sequence ID" value="MCF4122785.1"/>
    <property type="molecule type" value="Genomic_DNA"/>
</dbReference>
<gene>
    <name evidence="8" type="ORF">L1785_17535</name>
</gene>
<dbReference type="RefSeq" id="WP_236090579.1">
    <property type="nucleotide sequence ID" value="NZ_JAKGSG010000047.1"/>
</dbReference>
<dbReference type="InterPro" id="IPR036388">
    <property type="entry name" value="WH-like_DNA-bd_sf"/>
</dbReference>
<dbReference type="PANTHER" id="PTHR43133:SF8">
    <property type="entry name" value="RNA POLYMERASE SIGMA FACTOR HI_1459-RELATED"/>
    <property type="match status" value="1"/>
</dbReference>
<evidence type="ECO:0000256" key="2">
    <source>
        <dbReference type="ARBA" id="ARBA00023015"/>
    </source>
</evidence>
<keyword evidence="4" id="KW-0238">DNA-binding</keyword>
<protein>
    <submittedName>
        <fullName evidence="8">Sigma-70 family RNA polymerase sigma factor</fullName>
    </submittedName>
</protein>
<accession>A0AA41QG12</accession>
<evidence type="ECO:0000256" key="5">
    <source>
        <dbReference type="ARBA" id="ARBA00023163"/>
    </source>
</evidence>
<dbReference type="GO" id="GO:0016987">
    <property type="term" value="F:sigma factor activity"/>
    <property type="evidence" value="ECO:0007669"/>
    <property type="project" value="UniProtKB-KW"/>
</dbReference>
<evidence type="ECO:0000256" key="1">
    <source>
        <dbReference type="ARBA" id="ARBA00010641"/>
    </source>
</evidence>
<dbReference type="SUPFAM" id="SSF88946">
    <property type="entry name" value="Sigma2 domain of RNA polymerase sigma factors"/>
    <property type="match status" value="1"/>
</dbReference>
<dbReference type="InterPro" id="IPR013325">
    <property type="entry name" value="RNA_pol_sigma_r2"/>
</dbReference>
<evidence type="ECO:0000256" key="6">
    <source>
        <dbReference type="SAM" id="MobiDB-lite"/>
    </source>
</evidence>
<keyword evidence="2" id="KW-0805">Transcription regulation</keyword>
<dbReference type="InterPro" id="IPR007627">
    <property type="entry name" value="RNA_pol_sigma70_r2"/>
</dbReference>
<dbReference type="SUPFAM" id="SSF88659">
    <property type="entry name" value="Sigma3 and sigma4 domains of RNA polymerase sigma factors"/>
    <property type="match status" value="1"/>
</dbReference>
<feature type="compositionally biased region" description="Basic and acidic residues" evidence="6">
    <location>
        <begin position="108"/>
        <end position="123"/>
    </location>
</feature>
<comment type="caution">
    <text evidence="8">The sequence shown here is derived from an EMBL/GenBank/DDBJ whole genome shotgun (WGS) entry which is preliminary data.</text>
</comment>
<evidence type="ECO:0000256" key="4">
    <source>
        <dbReference type="ARBA" id="ARBA00023125"/>
    </source>
</evidence>
<keyword evidence="5" id="KW-0804">Transcription</keyword>
<evidence type="ECO:0000313" key="8">
    <source>
        <dbReference type="EMBL" id="MCF4122785.1"/>
    </source>
</evidence>
<keyword evidence="3" id="KW-0731">Sigma factor</keyword>
<feature type="region of interest" description="Disordered" evidence="6">
    <location>
        <begin position="108"/>
        <end position="136"/>
    </location>
</feature>
<dbReference type="GO" id="GO:0003677">
    <property type="term" value="F:DNA binding"/>
    <property type="evidence" value="ECO:0007669"/>
    <property type="project" value="UniProtKB-KW"/>
</dbReference>
<comment type="similarity">
    <text evidence="1">Belongs to the sigma-70 factor family. ECF subfamily.</text>
</comment>
<keyword evidence="9" id="KW-1185">Reference proteome</keyword>
<dbReference type="Pfam" id="PF04542">
    <property type="entry name" value="Sigma70_r2"/>
    <property type="match status" value="1"/>
</dbReference>
<dbReference type="InterPro" id="IPR039425">
    <property type="entry name" value="RNA_pol_sigma-70-like"/>
</dbReference>
<reference evidence="8" key="1">
    <citation type="submission" date="2022-01" db="EMBL/GenBank/DDBJ databases">
        <title>Antribacter sp. nov., isolated from Guizhou of China.</title>
        <authorList>
            <person name="Chengliang C."/>
            <person name="Ya Z."/>
        </authorList>
    </citation>
    <scope>NUCLEOTIDE SEQUENCE</scope>
    <source>
        <strain evidence="8">KLBMP 9083</strain>
    </source>
</reference>
<organism evidence="8 9">
    <name type="scientific">Antribacter soli</name>
    <dbReference type="NCBI Taxonomy" id="2910976"/>
    <lineage>
        <taxon>Bacteria</taxon>
        <taxon>Bacillati</taxon>
        <taxon>Actinomycetota</taxon>
        <taxon>Actinomycetes</taxon>
        <taxon>Micrococcales</taxon>
        <taxon>Promicromonosporaceae</taxon>
        <taxon>Antribacter</taxon>
    </lineage>
</organism>
<name>A0AA41QG12_9MICO</name>
<evidence type="ECO:0000259" key="7">
    <source>
        <dbReference type="Pfam" id="PF04542"/>
    </source>
</evidence>
<dbReference type="NCBIfam" id="TIGR02937">
    <property type="entry name" value="sigma70-ECF"/>
    <property type="match status" value="1"/>
</dbReference>
<feature type="domain" description="RNA polymerase sigma-70 region 2" evidence="7">
    <location>
        <begin position="42"/>
        <end position="108"/>
    </location>
</feature>
<dbReference type="GO" id="GO:0006352">
    <property type="term" value="P:DNA-templated transcription initiation"/>
    <property type="evidence" value="ECO:0007669"/>
    <property type="project" value="InterPro"/>
</dbReference>
<sequence length="213" mass="23809">MTRPTDALPEPNVDGVETSLGDRAAHALLEYRAGRQHALGELIREATPLLWHTVRAQGVDRQEADDVVQHTWAALVKHANTITEPHAVLKWLLVTARRAAWEAVRKTRDDARRRADLPDDSPDHPASLPAKDPTPDVRVLQDERDRILWGAMARLPKRCEELLRLVSLADRPDYRAISAAIGMPMGSIGSTRGRCLAKLRTILDEQGDFSWTT</sequence>
<dbReference type="PANTHER" id="PTHR43133">
    <property type="entry name" value="RNA POLYMERASE ECF-TYPE SIGMA FACTO"/>
    <property type="match status" value="1"/>
</dbReference>
<dbReference type="InterPro" id="IPR013324">
    <property type="entry name" value="RNA_pol_sigma_r3/r4-like"/>
</dbReference>
<dbReference type="InterPro" id="IPR014284">
    <property type="entry name" value="RNA_pol_sigma-70_dom"/>
</dbReference>
<dbReference type="Gene3D" id="1.10.10.10">
    <property type="entry name" value="Winged helix-like DNA-binding domain superfamily/Winged helix DNA-binding domain"/>
    <property type="match status" value="1"/>
</dbReference>
<dbReference type="Proteomes" id="UP001165405">
    <property type="component" value="Unassembled WGS sequence"/>
</dbReference>
<evidence type="ECO:0000256" key="3">
    <source>
        <dbReference type="ARBA" id="ARBA00023082"/>
    </source>
</evidence>
<proteinExistence type="inferred from homology"/>
<dbReference type="AlphaFoldDB" id="A0AA41QG12"/>
<evidence type="ECO:0000313" key="9">
    <source>
        <dbReference type="Proteomes" id="UP001165405"/>
    </source>
</evidence>
<dbReference type="Gene3D" id="1.10.1740.10">
    <property type="match status" value="1"/>
</dbReference>